<dbReference type="EMBL" id="AFLV02000058">
    <property type="protein sequence ID" value="EKR63429.1"/>
    <property type="molecule type" value="Genomic_DNA"/>
</dbReference>
<dbReference type="AlphaFoldDB" id="A0A828YYY1"/>
<proteinExistence type="predicted"/>
<dbReference type="AntiFam" id="ANF00001">
    <property type="entry name" value="Shadow ORF"/>
</dbReference>
<dbReference type="Proteomes" id="UP000001338">
    <property type="component" value="Unassembled WGS sequence"/>
</dbReference>
<name>A0A828YYY1_9LEPT</name>
<organism evidence="2 3">
    <name type="scientific">Leptospira weilii str. 2006001853</name>
    <dbReference type="NCBI Taxonomy" id="1001589"/>
    <lineage>
        <taxon>Bacteria</taxon>
        <taxon>Pseudomonadati</taxon>
        <taxon>Spirochaetota</taxon>
        <taxon>Spirochaetia</taxon>
        <taxon>Leptospirales</taxon>
        <taxon>Leptospiraceae</taxon>
        <taxon>Leptospira</taxon>
    </lineage>
</organism>
<feature type="transmembrane region" description="Helical" evidence="1">
    <location>
        <begin position="15"/>
        <end position="36"/>
    </location>
</feature>
<evidence type="ECO:0000256" key="1">
    <source>
        <dbReference type="SAM" id="Phobius"/>
    </source>
</evidence>
<accession>A0A828YYY1</accession>
<keyword evidence="1" id="KW-0812">Transmembrane</keyword>
<reference evidence="2 3" key="1">
    <citation type="submission" date="2012-10" db="EMBL/GenBank/DDBJ databases">
        <authorList>
            <person name="Harkins D.M."/>
            <person name="Durkin A.S."/>
            <person name="Brinkac L.M."/>
            <person name="Haft D.H."/>
            <person name="Selengut J.D."/>
            <person name="Sanka R."/>
            <person name="DePew J."/>
            <person name="Purushe J."/>
            <person name="Whelen A.C."/>
            <person name="Vinetz J.M."/>
            <person name="Sutton G.G."/>
            <person name="Nierman W.C."/>
            <person name="Fouts D.E."/>
        </authorList>
    </citation>
    <scope>NUCLEOTIDE SEQUENCE [LARGE SCALE GENOMIC DNA]</scope>
    <source>
        <strain evidence="2 3">2006001853</strain>
    </source>
</reference>
<evidence type="ECO:0000313" key="2">
    <source>
        <dbReference type="EMBL" id="EKR63429.1"/>
    </source>
</evidence>
<keyword evidence="1" id="KW-0472">Membrane</keyword>
<sequence length="115" mass="13359">MQVKSIILVGTLEKYQFLILMIPKVFLICGIGYDFLLIEDCLKGSLLCLEVLFPRMITTCLKILREISYDHSINSQLKHCSSSGLRLLMWIYGLRTDFIIRFSREFSHSKVLLIL</sequence>
<evidence type="ECO:0000313" key="3">
    <source>
        <dbReference type="Proteomes" id="UP000001338"/>
    </source>
</evidence>
<comment type="caution">
    <text evidence="2">The sequence shown here is derived from an EMBL/GenBank/DDBJ whole genome shotgun (WGS) entry which is preliminary data.</text>
</comment>
<keyword evidence="1" id="KW-1133">Transmembrane helix</keyword>
<gene>
    <name evidence="2" type="ORF">LEP1GSC036_4281</name>
</gene>
<protein>
    <submittedName>
        <fullName evidence="2">Uncharacterized protein</fullName>
    </submittedName>
</protein>